<dbReference type="STRING" id="1172194.WQQ_12980"/>
<dbReference type="InterPro" id="IPR029052">
    <property type="entry name" value="Metallo-depent_PP-like"/>
</dbReference>
<keyword evidence="3" id="KW-0812">Transmembrane</keyword>
<keyword evidence="3" id="KW-1133">Transmembrane helix</keyword>
<gene>
    <name evidence="5" type="ORF">WQQ_12980</name>
</gene>
<dbReference type="AlphaFoldDB" id="I8I4K0"/>
<feature type="domain" description="Calcineurin-like phosphoesterase" evidence="4">
    <location>
        <begin position="156"/>
        <end position="324"/>
    </location>
</feature>
<accession>I8I4K0</accession>
<reference evidence="5 6" key="1">
    <citation type="journal article" date="2012" name="J. Bacteriol.">
        <title>Genome Sequence of n-Alkane-Degrading Hydrocarboniphaga effusa Strain AP103T (ATCC BAA-332T).</title>
        <authorList>
            <person name="Chang H.K."/>
            <person name="Zylstra G.J."/>
            <person name="Chae J.C."/>
        </authorList>
    </citation>
    <scope>NUCLEOTIDE SEQUENCE [LARGE SCALE GENOMIC DNA]</scope>
    <source>
        <strain evidence="5 6">AP103</strain>
    </source>
</reference>
<feature type="transmembrane region" description="Helical" evidence="3">
    <location>
        <begin position="67"/>
        <end position="89"/>
    </location>
</feature>
<dbReference type="EMBL" id="AKGD01000001">
    <property type="protein sequence ID" value="EIT71161.1"/>
    <property type="molecule type" value="Genomic_DNA"/>
</dbReference>
<keyword evidence="3" id="KW-0472">Membrane</keyword>
<dbReference type="PATRIC" id="fig|1172194.4.peg.1248"/>
<evidence type="ECO:0000259" key="4">
    <source>
        <dbReference type="Pfam" id="PF00149"/>
    </source>
</evidence>
<dbReference type="GO" id="GO:0046872">
    <property type="term" value="F:metal ion binding"/>
    <property type="evidence" value="ECO:0007669"/>
    <property type="project" value="UniProtKB-KW"/>
</dbReference>
<evidence type="ECO:0000256" key="3">
    <source>
        <dbReference type="SAM" id="Phobius"/>
    </source>
</evidence>
<sequence>MRRNSFLLVPLLSLLLHAYIGVRLLPALQLSSSGLAVSSALLLLSALLMPAPLLLRLSRMPQGAGDALAWAGYLAMGIFSSLFVLTLLRDLVLLPLALWAVWHPLELGAWKQASAFAVLVLTAFVSLVGLFNARRTARVVPVDVPIAGLPAALSGFRIAQLSDVHVGPTIKRGYLEAIVRRVNALDADLVALTGDIVDGSVEALREHVQPLSALRSRHGSYCVTGNHEYYHGAHGWVREWRSLGLRVLLNANEVIEHGGARLLVGGVTDYSAGHFDEQHRSDPLAAARSAQKVDARLLLAHQPRSAPAAAEAGFDLQISGHTHGGQFLPWNFFVPLQQPFVAGLARLGKLWVYTSRGTGYWGPPLRFGAPSEITLLRLVAAR</sequence>
<dbReference type="InterPro" id="IPR051158">
    <property type="entry name" value="Metallophosphoesterase_sf"/>
</dbReference>
<organism evidence="5 6">
    <name type="scientific">Hydrocarboniphaga effusa AP103</name>
    <dbReference type="NCBI Taxonomy" id="1172194"/>
    <lineage>
        <taxon>Bacteria</taxon>
        <taxon>Pseudomonadati</taxon>
        <taxon>Pseudomonadota</taxon>
        <taxon>Gammaproteobacteria</taxon>
        <taxon>Nevskiales</taxon>
        <taxon>Nevskiaceae</taxon>
        <taxon>Hydrocarboniphaga</taxon>
    </lineage>
</organism>
<dbReference type="Gene3D" id="3.60.21.10">
    <property type="match status" value="1"/>
</dbReference>
<dbReference type="GO" id="GO:0009245">
    <property type="term" value="P:lipid A biosynthetic process"/>
    <property type="evidence" value="ECO:0007669"/>
    <property type="project" value="TreeGrafter"/>
</dbReference>
<comment type="caution">
    <text evidence="5">The sequence shown here is derived from an EMBL/GenBank/DDBJ whole genome shotgun (WGS) entry which is preliminary data.</text>
</comment>
<feature type="transmembrane region" description="Helical" evidence="3">
    <location>
        <begin position="34"/>
        <end position="55"/>
    </location>
</feature>
<keyword evidence="2" id="KW-0378">Hydrolase</keyword>
<name>I8I4K0_9GAMM</name>
<evidence type="ECO:0000256" key="1">
    <source>
        <dbReference type="ARBA" id="ARBA00022723"/>
    </source>
</evidence>
<proteinExistence type="predicted"/>
<evidence type="ECO:0000256" key="2">
    <source>
        <dbReference type="ARBA" id="ARBA00022801"/>
    </source>
</evidence>
<dbReference type="Proteomes" id="UP000003704">
    <property type="component" value="Unassembled WGS sequence"/>
</dbReference>
<dbReference type="GO" id="GO:0008758">
    <property type="term" value="F:UDP-2,3-diacylglucosamine hydrolase activity"/>
    <property type="evidence" value="ECO:0007669"/>
    <property type="project" value="TreeGrafter"/>
</dbReference>
<evidence type="ECO:0000313" key="5">
    <source>
        <dbReference type="EMBL" id="EIT71161.1"/>
    </source>
</evidence>
<dbReference type="PANTHER" id="PTHR31302:SF31">
    <property type="entry name" value="PHOSPHODIESTERASE YAEI"/>
    <property type="match status" value="1"/>
</dbReference>
<dbReference type="Pfam" id="PF00149">
    <property type="entry name" value="Metallophos"/>
    <property type="match status" value="1"/>
</dbReference>
<evidence type="ECO:0000313" key="6">
    <source>
        <dbReference type="Proteomes" id="UP000003704"/>
    </source>
</evidence>
<keyword evidence="6" id="KW-1185">Reference proteome</keyword>
<dbReference type="SUPFAM" id="SSF56300">
    <property type="entry name" value="Metallo-dependent phosphatases"/>
    <property type="match status" value="1"/>
</dbReference>
<dbReference type="OrthoDB" id="9780884at2"/>
<dbReference type="RefSeq" id="WP_007184252.1">
    <property type="nucleotide sequence ID" value="NZ_AKGD01000001.1"/>
</dbReference>
<feature type="transmembrane region" description="Helical" evidence="3">
    <location>
        <begin position="109"/>
        <end position="131"/>
    </location>
</feature>
<dbReference type="CDD" id="cd07385">
    <property type="entry name" value="MPP_YkuE_C"/>
    <property type="match status" value="1"/>
</dbReference>
<dbReference type="GO" id="GO:0016020">
    <property type="term" value="C:membrane"/>
    <property type="evidence" value="ECO:0007669"/>
    <property type="project" value="GOC"/>
</dbReference>
<dbReference type="InterPro" id="IPR004843">
    <property type="entry name" value="Calcineurin-like_PHP"/>
</dbReference>
<dbReference type="PANTHER" id="PTHR31302">
    <property type="entry name" value="TRANSMEMBRANE PROTEIN WITH METALLOPHOSPHOESTERASE DOMAIN-RELATED"/>
    <property type="match status" value="1"/>
</dbReference>
<keyword evidence="1" id="KW-0479">Metal-binding</keyword>
<protein>
    <submittedName>
        <fullName evidence="5">Ser/Thr protein phosphatase family protein</fullName>
    </submittedName>
</protein>